<accession>A0A9X1KZG5</accession>
<evidence type="ECO:0000313" key="3">
    <source>
        <dbReference type="EMBL" id="MCA6077315.1"/>
    </source>
</evidence>
<name>A0A9X1KZG5_9BACT</name>
<organism evidence="2 4">
    <name type="scientific">Fulvivirga sedimenti</name>
    <dbReference type="NCBI Taxonomy" id="2879465"/>
    <lineage>
        <taxon>Bacteria</taxon>
        <taxon>Pseudomonadati</taxon>
        <taxon>Bacteroidota</taxon>
        <taxon>Cytophagia</taxon>
        <taxon>Cytophagales</taxon>
        <taxon>Fulvivirgaceae</taxon>
        <taxon>Fulvivirga</taxon>
    </lineage>
</organism>
<evidence type="ECO:0000313" key="4">
    <source>
        <dbReference type="Proteomes" id="UP001139409"/>
    </source>
</evidence>
<proteinExistence type="predicted"/>
<dbReference type="RefSeq" id="WP_225698116.1">
    <property type="nucleotide sequence ID" value="NZ_JAIXNE010000002.1"/>
</dbReference>
<sequence length="373" mass="43731">MKIKLLLIACVCSLTTACQDQKNDSQTGIESNKSESYFDLPDSLSTRRISFVLKLKKSVAENTWPDFGTKYNEGTLIYFDSEWSEVFFPDSYMIKKLQDIKKHSDNYWLSGRTDSIPYHMEVMISFNEEDSTEFFFKNPVEQYSSVEEIGKYIPSVESTEMWSTMVIHEMFHHFQYNNENLVKYAESVIGVLPFDSRNLVALCQEDEQFLPMIQNENKILMKAISEGNKDLRDSLITSYLGQREKRIIKYGSEHPHLEQVENYYIIQEGSARYIEYQSMFNLKSYFNNSDAPTILNDPKFKSFSEFEEIDLENSAFNYLVYAGPTDYHYTIGFNIMRLLDELKIEFKKDLLNNPEKGLHQYLQDYINSLPNNN</sequence>
<dbReference type="EMBL" id="JAIXNE010000002">
    <property type="protein sequence ID" value="MCA6075010.1"/>
    <property type="molecule type" value="Genomic_DNA"/>
</dbReference>
<dbReference type="EMBL" id="JAIXNE010000003">
    <property type="protein sequence ID" value="MCA6076187.1"/>
    <property type="molecule type" value="Genomic_DNA"/>
</dbReference>
<comment type="caution">
    <text evidence="2">The sequence shown here is derived from an EMBL/GenBank/DDBJ whole genome shotgun (WGS) entry which is preliminary data.</text>
</comment>
<gene>
    <name evidence="1" type="ORF">LDX50_09025</name>
    <name evidence="2" type="ORF">LDX50_14995</name>
    <name evidence="3" type="ORF">LDX50_20715</name>
</gene>
<protein>
    <submittedName>
        <fullName evidence="2">Uncharacterized protein</fullName>
    </submittedName>
</protein>
<reference evidence="2" key="1">
    <citation type="submission" date="2021-09" db="EMBL/GenBank/DDBJ databases">
        <title>Fulvivirga sp. isolated from coastal sediment.</title>
        <authorList>
            <person name="Yu H."/>
        </authorList>
    </citation>
    <scope>NUCLEOTIDE SEQUENCE</scope>
    <source>
        <strain evidence="2">1062</strain>
    </source>
</reference>
<keyword evidence="4" id="KW-1185">Reference proteome</keyword>
<dbReference type="Proteomes" id="UP001139409">
    <property type="component" value="Unassembled WGS sequence"/>
</dbReference>
<dbReference type="AlphaFoldDB" id="A0A9X1KZG5"/>
<evidence type="ECO:0000313" key="2">
    <source>
        <dbReference type="EMBL" id="MCA6076187.1"/>
    </source>
</evidence>
<dbReference type="PROSITE" id="PS51257">
    <property type="entry name" value="PROKAR_LIPOPROTEIN"/>
    <property type="match status" value="1"/>
</dbReference>
<dbReference type="EMBL" id="JAIXNE010000004">
    <property type="protein sequence ID" value="MCA6077315.1"/>
    <property type="molecule type" value="Genomic_DNA"/>
</dbReference>
<evidence type="ECO:0000313" key="1">
    <source>
        <dbReference type="EMBL" id="MCA6075010.1"/>
    </source>
</evidence>